<dbReference type="SUPFAM" id="SSF81837">
    <property type="entry name" value="BEACH domain"/>
    <property type="match status" value="1"/>
</dbReference>
<evidence type="ECO:0000259" key="2">
    <source>
        <dbReference type="PROSITE" id="PS50197"/>
    </source>
</evidence>
<evidence type="ECO:0000256" key="1">
    <source>
        <dbReference type="SAM" id="MobiDB-lite"/>
    </source>
</evidence>
<feature type="region of interest" description="Disordered" evidence="1">
    <location>
        <begin position="112"/>
        <end position="141"/>
    </location>
</feature>
<evidence type="ECO:0000313" key="3">
    <source>
        <dbReference type="EMBL" id="CAL5140246.1"/>
    </source>
</evidence>
<dbReference type="InterPro" id="IPR000409">
    <property type="entry name" value="BEACH_dom"/>
</dbReference>
<comment type="caution">
    <text evidence="3">The sequence shown here is derived from an EMBL/GenBank/DDBJ whole genome shotgun (WGS) entry which is preliminary data.</text>
</comment>
<accession>A0AAV2TT99</accession>
<dbReference type="InterPro" id="IPR052651">
    <property type="entry name" value="WDR81"/>
</dbReference>
<dbReference type="SMART" id="SM01026">
    <property type="entry name" value="Beach"/>
    <property type="match status" value="1"/>
</dbReference>
<feature type="domain" description="BEACH" evidence="2">
    <location>
        <begin position="1"/>
        <end position="109"/>
    </location>
</feature>
<dbReference type="PANTHER" id="PTHR44662:SF1">
    <property type="entry name" value="WD REPEAT-CONTAINING PROTEIN 81"/>
    <property type="match status" value="1"/>
</dbReference>
<dbReference type="Pfam" id="PF02138">
    <property type="entry name" value="Beach"/>
    <property type="match status" value="1"/>
</dbReference>
<proteinExistence type="predicted"/>
<feature type="compositionally biased region" description="Basic and acidic residues" evidence="1">
    <location>
        <begin position="127"/>
        <end position="136"/>
    </location>
</feature>
<dbReference type="Gene3D" id="1.10.1540.10">
    <property type="entry name" value="BEACH domain"/>
    <property type="match status" value="1"/>
</dbReference>
<sequence>MPDLGLPPWCSGPEEFISYHRSMLECDEVSSKLHHWIDITFGYKLLGEDAVKAKNVHLELTKDQTTLRRTGVTCLFRTPHPNRGSPSQSVYFGSTLPFHTLISCPKPTTATGAISSSTTDTTTVTSEGHDSSKDLNETQNPTCHFSDPVISHSLDNENCTLELPPDYDPLELINSYSHLCQFLATETHNTSLLEIPKIAEQSPHSVSLNDLFGRDIEAVACLVVELFTHPVFNYIEADQWSHEYRVSIARSSARTYWTRIPFFQATHPIRCPPHCPFGDRCRWPFSLSR</sequence>
<name>A0AAV2TT99_CALDB</name>
<dbReference type="Proteomes" id="UP001497525">
    <property type="component" value="Unassembled WGS sequence"/>
</dbReference>
<dbReference type="AlphaFoldDB" id="A0AAV2TT99"/>
<gene>
    <name evidence="3" type="ORF">CDAUBV1_LOCUS15417</name>
</gene>
<evidence type="ECO:0000313" key="4">
    <source>
        <dbReference type="Proteomes" id="UP001497525"/>
    </source>
</evidence>
<dbReference type="EMBL" id="CAXLJL010000711">
    <property type="protein sequence ID" value="CAL5140246.1"/>
    <property type="molecule type" value="Genomic_DNA"/>
</dbReference>
<dbReference type="PANTHER" id="PTHR44662">
    <property type="entry name" value="WD REPEAT-CONTAINING PROTEIN 81"/>
    <property type="match status" value="1"/>
</dbReference>
<reference evidence="3" key="1">
    <citation type="submission" date="2024-06" db="EMBL/GenBank/DDBJ databases">
        <authorList>
            <person name="Liu X."/>
            <person name="Lenzi L."/>
            <person name="Haldenby T S."/>
            <person name="Uol C."/>
        </authorList>
    </citation>
    <scope>NUCLEOTIDE SEQUENCE</scope>
</reference>
<dbReference type="InterPro" id="IPR036372">
    <property type="entry name" value="BEACH_dom_sf"/>
</dbReference>
<feature type="compositionally biased region" description="Low complexity" evidence="1">
    <location>
        <begin position="112"/>
        <end position="126"/>
    </location>
</feature>
<organism evidence="3 4">
    <name type="scientific">Calicophoron daubneyi</name>
    <name type="common">Rumen fluke</name>
    <name type="synonym">Paramphistomum daubneyi</name>
    <dbReference type="NCBI Taxonomy" id="300641"/>
    <lineage>
        <taxon>Eukaryota</taxon>
        <taxon>Metazoa</taxon>
        <taxon>Spiralia</taxon>
        <taxon>Lophotrochozoa</taxon>
        <taxon>Platyhelminthes</taxon>
        <taxon>Trematoda</taxon>
        <taxon>Digenea</taxon>
        <taxon>Plagiorchiida</taxon>
        <taxon>Pronocephalata</taxon>
        <taxon>Paramphistomoidea</taxon>
        <taxon>Paramphistomidae</taxon>
        <taxon>Calicophoron</taxon>
    </lineage>
</organism>
<protein>
    <recommendedName>
        <fullName evidence="2">BEACH domain-containing protein</fullName>
    </recommendedName>
</protein>
<dbReference type="PROSITE" id="PS50197">
    <property type="entry name" value="BEACH"/>
    <property type="match status" value="1"/>
</dbReference>